<organism evidence="8 9">
    <name type="scientific">Neofusicoccum ribis</name>
    <dbReference type="NCBI Taxonomy" id="45134"/>
    <lineage>
        <taxon>Eukaryota</taxon>
        <taxon>Fungi</taxon>
        <taxon>Dikarya</taxon>
        <taxon>Ascomycota</taxon>
        <taxon>Pezizomycotina</taxon>
        <taxon>Dothideomycetes</taxon>
        <taxon>Dothideomycetes incertae sedis</taxon>
        <taxon>Botryosphaeriales</taxon>
        <taxon>Botryosphaeriaceae</taxon>
        <taxon>Neofusicoccum</taxon>
    </lineage>
</organism>
<dbReference type="InterPro" id="IPR007568">
    <property type="entry name" value="RTA1"/>
</dbReference>
<evidence type="ECO:0000259" key="7">
    <source>
        <dbReference type="Pfam" id="PF07110"/>
    </source>
</evidence>
<feature type="transmembrane region" description="Helical" evidence="6">
    <location>
        <begin position="329"/>
        <end position="350"/>
    </location>
</feature>
<dbReference type="SUPFAM" id="SSF54909">
    <property type="entry name" value="Dimeric alpha+beta barrel"/>
    <property type="match status" value="1"/>
</dbReference>
<evidence type="ECO:0000256" key="2">
    <source>
        <dbReference type="ARBA" id="ARBA00005986"/>
    </source>
</evidence>
<evidence type="ECO:0000256" key="6">
    <source>
        <dbReference type="SAM" id="Phobius"/>
    </source>
</evidence>
<feature type="transmembrane region" description="Helical" evidence="6">
    <location>
        <begin position="436"/>
        <end position="465"/>
    </location>
</feature>
<sequence length="530" mass="58163">MASKDSPANLYPLIKQIATTRRKPCMTHKEFLDYHYQIHGAIADTPEDPDLKPHKYIQSHVFDSAFGAPPSPTPPNANHAWTGRSSVTELWFRDVAHMLRNFSSAWVRDTVGPDGARFADLASSINLVALEKRVPVDAGLAAADVVVDEAGGRHACTALYWVALPGGGRDGAAVEEGLSGVLRWALEREARGEVYGLLVNVGLKLEEFDPASYFGGKDLPRFALVYKIYMRDGGEAVRAVRRAQKLFEEETGDGRVDAGSSFILFNKESLMMDVGEGFRCDKVTLECPVSGTIYGFYPSVGWNAFACAIFATCTIAQLIIGIRKRTWSYLLAVSLGCLLETTGSIGMLLLSANPYSTRGFQLEIVCLTTAPAFLAAGIYLTLQHVVRAFGPHLSLLRPPALHTWLFVACDVVSIALQAGGSALAARQDVATIETAVNLIVAGMAFQVATLGVFFVCAALFFVRAWRRRDELSPEAQPLRRERRFRLMLGAILLAFLCVLVRCVFRLVEFEEGWRGPIMTDQTNSIAMDTW</sequence>
<evidence type="ECO:0000256" key="3">
    <source>
        <dbReference type="ARBA" id="ARBA00022692"/>
    </source>
</evidence>
<evidence type="ECO:0000256" key="1">
    <source>
        <dbReference type="ARBA" id="ARBA00004141"/>
    </source>
</evidence>
<feature type="transmembrane region" description="Helical" evidence="6">
    <location>
        <begin position="403"/>
        <end position="424"/>
    </location>
</feature>
<name>A0ABR3T0R4_9PEZI</name>
<evidence type="ECO:0000256" key="5">
    <source>
        <dbReference type="ARBA" id="ARBA00023136"/>
    </source>
</evidence>
<comment type="similarity">
    <text evidence="2">Belongs to the tpcK family.</text>
</comment>
<feature type="domain" description="EthD" evidence="7">
    <location>
        <begin position="23"/>
        <end position="121"/>
    </location>
</feature>
<keyword evidence="3 6" id="KW-0812">Transmembrane</keyword>
<dbReference type="PANTHER" id="PTHR31465">
    <property type="entry name" value="PROTEIN RTA1-RELATED"/>
    <property type="match status" value="1"/>
</dbReference>
<keyword evidence="5 6" id="KW-0472">Membrane</keyword>
<dbReference type="InterPro" id="IPR011008">
    <property type="entry name" value="Dimeric_a/b-barrel"/>
</dbReference>
<accession>A0ABR3T0R4</accession>
<reference evidence="8 9" key="1">
    <citation type="submission" date="2024-02" db="EMBL/GenBank/DDBJ databases">
        <title>De novo assembly and annotation of 12 fungi associated with fruit tree decline syndrome in Ontario, Canada.</title>
        <authorList>
            <person name="Sulman M."/>
            <person name="Ellouze W."/>
            <person name="Ilyukhin E."/>
        </authorList>
    </citation>
    <scope>NUCLEOTIDE SEQUENCE [LARGE SCALE GENOMIC DNA]</scope>
    <source>
        <strain evidence="8 9">M1-105</strain>
    </source>
</reference>
<dbReference type="InterPro" id="IPR009799">
    <property type="entry name" value="EthD_dom"/>
</dbReference>
<dbReference type="EMBL" id="JAJVDC020000023">
    <property type="protein sequence ID" value="KAL1633155.1"/>
    <property type="molecule type" value="Genomic_DNA"/>
</dbReference>
<dbReference type="Pfam" id="PF07110">
    <property type="entry name" value="EthD"/>
    <property type="match status" value="1"/>
</dbReference>
<dbReference type="Proteomes" id="UP001521116">
    <property type="component" value="Unassembled WGS sequence"/>
</dbReference>
<evidence type="ECO:0000313" key="8">
    <source>
        <dbReference type="EMBL" id="KAL1633155.1"/>
    </source>
</evidence>
<dbReference type="PANTHER" id="PTHR31465:SF8">
    <property type="entry name" value="DOMAIN PROTEIN, PUTATIVE (AFU_ORTHOLOGUE AFUA_6G14140)-RELATED"/>
    <property type="match status" value="1"/>
</dbReference>
<gene>
    <name evidence="8" type="ORF">SLS56_003017</name>
</gene>
<evidence type="ECO:0000313" key="9">
    <source>
        <dbReference type="Proteomes" id="UP001521116"/>
    </source>
</evidence>
<evidence type="ECO:0000256" key="4">
    <source>
        <dbReference type="ARBA" id="ARBA00022989"/>
    </source>
</evidence>
<feature type="transmembrane region" description="Helical" evidence="6">
    <location>
        <begin position="362"/>
        <end position="382"/>
    </location>
</feature>
<dbReference type="Gene3D" id="3.30.70.100">
    <property type="match status" value="1"/>
</dbReference>
<proteinExistence type="inferred from homology"/>
<feature type="transmembrane region" description="Helical" evidence="6">
    <location>
        <begin position="486"/>
        <end position="507"/>
    </location>
</feature>
<comment type="caution">
    <text evidence="8">The sequence shown here is derived from an EMBL/GenBank/DDBJ whole genome shotgun (WGS) entry which is preliminary data.</text>
</comment>
<protein>
    <recommendedName>
        <fullName evidence="7">EthD domain-containing protein</fullName>
    </recommendedName>
</protein>
<keyword evidence="4 6" id="KW-1133">Transmembrane helix</keyword>
<dbReference type="Pfam" id="PF04479">
    <property type="entry name" value="RTA1"/>
    <property type="match status" value="1"/>
</dbReference>
<feature type="transmembrane region" description="Helical" evidence="6">
    <location>
        <begin position="300"/>
        <end position="322"/>
    </location>
</feature>
<comment type="subcellular location">
    <subcellularLocation>
        <location evidence="1">Membrane</location>
        <topology evidence="1">Multi-pass membrane protein</topology>
    </subcellularLocation>
</comment>
<keyword evidence="9" id="KW-1185">Reference proteome</keyword>